<name>A0A6G4D9M6_CLOBO</name>
<accession>A0A6G4D9M6</accession>
<comment type="caution">
    <text evidence="1">The sequence shown here is derived from an EMBL/GenBank/DDBJ whole genome shotgun (WGS) entry which is preliminary data.</text>
</comment>
<dbReference type="EMBL" id="SXDK01000004">
    <property type="protein sequence ID" value="NFU59528.1"/>
    <property type="molecule type" value="Genomic_DNA"/>
</dbReference>
<reference evidence="1" key="1">
    <citation type="submission" date="2019-04" db="EMBL/GenBank/DDBJ databases">
        <title>Genome sequencing of Clostridium botulinum Groups I-IV and Clostridium butyricum.</title>
        <authorList>
            <person name="Brunt J."/>
            <person name="Van Vliet A.H.M."/>
            <person name="Stringer S.C."/>
            <person name="Carter A.T."/>
            <person name="Peck M.W."/>
        </authorList>
    </citation>
    <scope>NUCLEOTIDE SEQUENCE</scope>
    <source>
        <strain evidence="2">7221C</strain>
        <strain evidence="1">Colworth BL165</strain>
    </source>
</reference>
<proteinExistence type="predicted"/>
<protein>
    <submittedName>
        <fullName evidence="1">Uncharacterized protein</fullName>
    </submittedName>
</protein>
<evidence type="ECO:0000313" key="1">
    <source>
        <dbReference type="EMBL" id="NFD87635.1"/>
    </source>
</evidence>
<dbReference type="EMBL" id="SWNS01000004">
    <property type="protein sequence ID" value="NFD87635.1"/>
    <property type="molecule type" value="Genomic_DNA"/>
</dbReference>
<organism evidence="1">
    <name type="scientific">Clostridium botulinum</name>
    <dbReference type="NCBI Taxonomy" id="1491"/>
    <lineage>
        <taxon>Bacteria</taxon>
        <taxon>Bacillati</taxon>
        <taxon>Bacillota</taxon>
        <taxon>Clostridia</taxon>
        <taxon>Eubacteriales</taxon>
        <taxon>Clostridiaceae</taxon>
        <taxon>Clostridium</taxon>
    </lineage>
</organism>
<gene>
    <name evidence="1" type="ORF">FCV13_06305</name>
    <name evidence="2" type="ORF">FDF67_04785</name>
</gene>
<dbReference type="AlphaFoldDB" id="A0A6G4D9M6"/>
<sequence>MVAKKSDKDRLSNTKICFYCGKEKKDTGGNFYQNINPYIHDSFGICKPCIKKIINYKDMQSIFFVLHILNRPFIASIWNDIAKNDKDPWGAYIRQISSLPQYKDYTYANGETFDNNEQQSKIVVDNEENDYVDSNGMIYSKEWKGTFNKPDLNYLNEYLTSLKNDFNIITRNHLDYARKIAKASLAVDKAYEGMLNGVNGSEKRYKDLQAIFDTLSKSAQFSENSRGSTNAGINGITEIVDKVEDKLWIAEKEEFKQDELDHLLQQFSNIEKSL</sequence>
<dbReference type="RefSeq" id="WP_003378346.1">
    <property type="nucleotide sequence ID" value="NZ_CP063817.1"/>
</dbReference>
<dbReference type="Proteomes" id="UP000785180">
    <property type="component" value="Unassembled WGS sequence"/>
</dbReference>
<evidence type="ECO:0000313" key="2">
    <source>
        <dbReference type="EMBL" id="NFU59528.1"/>
    </source>
</evidence>